<dbReference type="InterPro" id="IPR001375">
    <property type="entry name" value="Peptidase_S9_cat"/>
</dbReference>
<feature type="compositionally biased region" description="Basic residues" evidence="5">
    <location>
        <begin position="1"/>
        <end position="11"/>
    </location>
</feature>
<dbReference type="Pfam" id="PF00326">
    <property type="entry name" value="Peptidase_S9"/>
    <property type="match status" value="1"/>
</dbReference>
<comment type="caution">
    <text evidence="7">The sequence shown here is derived from an EMBL/GenBank/DDBJ whole genome shotgun (WGS) entry which is preliminary data.</text>
</comment>
<evidence type="ECO:0000256" key="2">
    <source>
        <dbReference type="ARBA" id="ARBA00022670"/>
    </source>
</evidence>
<name>A0A537JEP5_9BACT</name>
<dbReference type="GO" id="GO:0006508">
    <property type="term" value="P:proteolysis"/>
    <property type="evidence" value="ECO:0007669"/>
    <property type="project" value="UniProtKB-KW"/>
</dbReference>
<gene>
    <name evidence="7" type="ORF">E6H04_06315</name>
</gene>
<dbReference type="PANTHER" id="PTHR42776">
    <property type="entry name" value="SERINE PEPTIDASE S9 FAMILY MEMBER"/>
    <property type="match status" value="1"/>
</dbReference>
<dbReference type="SUPFAM" id="SSF82171">
    <property type="entry name" value="DPP6 N-terminal domain-like"/>
    <property type="match status" value="1"/>
</dbReference>
<dbReference type="InterPro" id="IPR011042">
    <property type="entry name" value="6-blade_b-propeller_TolB-like"/>
</dbReference>
<dbReference type="AlphaFoldDB" id="A0A537JEP5"/>
<dbReference type="Gene3D" id="2.120.10.30">
    <property type="entry name" value="TolB, C-terminal domain"/>
    <property type="match status" value="3"/>
</dbReference>
<dbReference type="PANTHER" id="PTHR42776:SF27">
    <property type="entry name" value="DIPEPTIDYL PEPTIDASE FAMILY MEMBER 6"/>
    <property type="match status" value="1"/>
</dbReference>
<dbReference type="EMBL" id="VBAO01000164">
    <property type="protein sequence ID" value="TMI81576.1"/>
    <property type="molecule type" value="Genomic_DNA"/>
</dbReference>
<protein>
    <submittedName>
        <fullName evidence="7">S9 family peptidase</fullName>
    </submittedName>
</protein>
<evidence type="ECO:0000313" key="7">
    <source>
        <dbReference type="EMBL" id="TMI81576.1"/>
    </source>
</evidence>
<reference evidence="7 8" key="1">
    <citation type="journal article" date="2019" name="Nat. Microbiol.">
        <title>Mediterranean grassland soil C-N compound turnover is dependent on rainfall and depth, and is mediated by genomically divergent microorganisms.</title>
        <authorList>
            <person name="Diamond S."/>
            <person name="Andeer P.F."/>
            <person name="Li Z."/>
            <person name="Crits-Christoph A."/>
            <person name="Burstein D."/>
            <person name="Anantharaman K."/>
            <person name="Lane K.R."/>
            <person name="Thomas B.C."/>
            <person name="Pan C."/>
            <person name="Northen T.R."/>
            <person name="Banfield J.F."/>
        </authorList>
    </citation>
    <scope>NUCLEOTIDE SEQUENCE [LARGE SCALE GENOMIC DNA]</scope>
    <source>
        <strain evidence="7">NP_7</strain>
    </source>
</reference>
<organism evidence="7 8">
    <name type="scientific">Candidatus Segetimicrobium genomatis</name>
    <dbReference type="NCBI Taxonomy" id="2569760"/>
    <lineage>
        <taxon>Bacteria</taxon>
        <taxon>Bacillati</taxon>
        <taxon>Candidatus Sysuimicrobiota</taxon>
        <taxon>Candidatus Sysuimicrobiia</taxon>
        <taxon>Candidatus Sysuimicrobiales</taxon>
        <taxon>Candidatus Segetimicrobiaceae</taxon>
        <taxon>Candidatus Segetimicrobium</taxon>
    </lineage>
</organism>
<keyword evidence="4" id="KW-0720">Serine protease</keyword>
<dbReference type="Gene3D" id="3.40.50.1820">
    <property type="entry name" value="alpha/beta hydrolase"/>
    <property type="match status" value="1"/>
</dbReference>
<sequence>MRWRRRRRRWPRAACPPRWPSASPSDADPADRGGGASPAGEGDPSMPRPITIEDVLAFKIANDPQLSPDGSRVACIVTVTDAAANTYQAHLWIVPVDHGSPLQLTTARGKDTWPRWSPDGTRLAFISDRSGDKQVWVIAADGGEARQVTSGALSPSEVAWSPDGRWLAVVGKPPRPAAGAAESDVRVISRLRYKNDGEGFWDGKWKQVLVLPADGGEARQVTQDECDHTNPAWSPDGRWLAYAANPNPDADLTNIADIWVIPSEGGAPPRRLTGSIGPAGQPAWSPDGTRIAFVGHDNASRGATNAAVWVVPASGGAPVCLTRSLDRSADHHVLTDVRAHPGAGGLAWAPDGSRVFFMHGEGGNTQIASVAVADGAVRPETAGDHELIGCSLDRAARRVACIESDPLTPGEVAVRDLGRGPGPLRRISDWNGPLLRTLALSVPERFQCAGPDGWPVEGWALRPASAAPGARYPTVLEIHGGPHAAYGNAFFHEFQLLAASGYGVIYTNPRGSQGYGQAFTAATRHDWGGKDYEDLMRAVDYALETFPWIDPDRLGVAGGSYGGFMTNWIVGHTQRFRAAVTMRSISNAYSQWGTSDLAYQKGFWEYPGDPWECPGFYLERSPITYVRQVRTPLLILHSETDLRCPIEQAEQLFVALKKQGTPTLFVRFPGESHDLSRSGQPKHRVERLRHILAWFGTYLAPGPGQGETAASARRREGVPAGE</sequence>
<evidence type="ECO:0000256" key="3">
    <source>
        <dbReference type="ARBA" id="ARBA00022801"/>
    </source>
</evidence>
<proteinExistence type="inferred from homology"/>
<dbReference type="InterPro" id="IPR029058">
    <property type="entry name" value="AB_hydrolase_fold"/>
</dbReference>
<evidence type="ECO:0000256" key="4">
    <source>
        <dbReference type="ARBA" id="ARBA00022825"/>
    </source>
</evidence>
<dbReference type="SUPFAM" id="SSF53474">
    <property type="entry name" value="alpha/beta-Hydrolases"/>
    <property type="match status" value="1"/>
</dbReference>
<evidence type="ECO:0000256" key="1">
    <source>
        <dbReference type="ARBA" id="ARBA00010040"/>
    </source>
</evidence>
<dbReference type="Proteomes" id="UP000320048">
    <property type="component" value="Unassembled WGS sequence"/>
</dbReference>
<keyword evidence="2" id="KW-0645">Protease</keyword>
<dbReference type="FunFam" id="3.40.50.1820:FF:000028">
    <property type="entry name" value="S9 family peptidase"/>
    <property type="match status" value="1"/>
</dbReference>
<dbReference type="GO" id="GO:0004252">
    <property type="term" value="F:serine-type endopeptidase activity"/>
    <property type="evidence" value="ECO:0007669"/>
    <property type="project" value="TreeGrafter"/>
</dbReference>
<accession>A0A537JEP5</accession>
<feature type="domain" description="Peptidase S9 prolyl oligopeptidase catalytic" evidence="6">
    <location>
        <begin position="489"/>
        <end position="700"/>
    </location>
</feature>
<evidence type="ECO:0000259" key="6">
    <source>
        <dbReference type="Pfam" id="PF00326"/>
    </source>
</evidence>
<keyword evidence="3" id="KW-0378">Hydrolase</keyword>
<dbReference type="InterPro" id="IPR011659">
    <property type="entry name" value="WD40"/>
</dbReference>
<feature type="compositionally biased region" description="Low complexity" evidence="5">
    <location>
        <begin position="12"/>
        <end position="27"/>
    </location>
</feature>
<evidence type="ECO:0000256" key="5">
    <source>
        <dbReference type="SAM" id="MobiDB-lite"/>
    </source>
</evidence>
<feature type="region of interest" description="Disordered" evidence="5">
    <location>
        <begin position="1"/>
        <end position="48"/>
    </location>
</feature>
<dbReference type="Pfam" id="PF07676">
    <property type="entry name" value="PD40"/>
    <property type="match status" value="3"/>
</dbReference>
<comment type="similarity">
    <text evidence="1">Belongs to the peptidase S9C family.</text>
</comment>
<evidence type="ECO:0000313" key="8">
    <source>
        <dbReference type="Proteomes" id="UP000320048"/>
    </source>
</evidence>